<proteinExistence type="predicted"/>
<dbReference type="GeneID" id="25261981"/>
<evidence type="ECO:0000313" key="1">
    <source>
        <dbReference type="EMBL" id="KDN40345.1"/>
    </source>
</evidence>
<keyword evidence="2" id="KW-1185">Reference proteome</keyword>
<protein>
    <submittedName>
        <fullName evidence="1">Uncharacterized protein</fullName>
    </submittedName>
</protein>
<organism evidence="1 2">
    <name type="scientific">Tilletiaria anomala (strain ATCC 24038 / CBS 436.72 / UBC 951)</name>
    <dbReference type="NCBI Taxonomy" id="1037660"/>
    <lineage>
        <taxon>Eukaryota</taxon>
        <taxon>Fungi</taxon>
        <taxon>Dikarya</taxon>
        <taxon>Basidiomycota</taxon>
        <taxon>Ustilaginomycotina</taxon>
        <taxon>Exobasidiomycetes</taxon>
        <taxon>Georgefischeriales</taxon>
        <taxon>Tilletiariaceae</taxon>
        <taxon>Tilletiaria</taxon>
    </lineage>
</organism>
<sequence length="95" mass="10468">MCKTLLAYLPLRQSVYHHLKFEFPSVLVPRPCMPTTRLLSSSTRGKVTWGHLLAGAGKGPGPGGVLGYLVEKLRRRKKRRPSCAALALHNSPTAY</sequence>
<dbReference type="Proteomes" id="UP000027361">
    <property type="component" value="Unassembled WGS sequence"/>
</dbReference>
<dbReference type="RefSeq" id="XP_013241356.1">
    <property type="nucleotide sequence ID" value="XM_013385902.1"/>
</dbReference>
<dbReference type="HOGENOM" id="CLU_2374256_0_0_1"/>
<dbReference type="EMBL" id="JMSN01000092">
    <property type="protein sequence ID" value="KDN40345.1"/>
    <property type="molecule type" value="Genomic_DNA"/>
</dbReference>
<dbReference type="AlphaFoldDB" id="A0A066VP84"/>
<name>A0A066VP84_TILAU</name>
<dbReference type="InParanoid" id="A0A066VP84"/>
<comment type="caution">
    <text evidence="1">The sequence shown here is derived from an EMBL/GenBank/DDBJ whole genome shotgun (WGS) entry which is preliminary data.</text>
</comment>
<reference evidence="1 2" key="1">
    <citation type="submission" date="2014-05" db="EMBL/GenBank/DDBJ databases">
        <title>Draft genome sequence of a rare smut relative, Tilletiaria anomala UBC 951.</title>
        <authorList>
            <consortium name="DOE Joint Genome Institute"/>
            <person name="Toome M."/>
            <person name="Kuo A."/>
            <person name="Henrissat B."/>
            <person name="Lipzen A."/>
            <person name="Tritt A."/>
            <person name="Yoshinaga Y."/>
            <person name="Zane M."/>
            <person name="Barry K."/>
            <person name="Grigoriev I.V."/>
            <person name="Spatafora J.W."/>
            <person name="Aimea M.C."/>
        </authorList>
    </citation>
    <scope>NUCLEOTIDE SEQUENCE [LARGE SCALE GENOMIC DNA]</scope>
    <source>
        <strain evidence="1 2">UBC 951</strain>
    </source>
</reference>
<gene>
    <name evidence="1" type="ORF">K437DRAFT_190091</name>
</gene>
<accession>A0A066VP84</accession>
<evidence type="ECO:0000313" key="2">
    <source>
        <dbReference type="Proteomes" id="UP000027361"/>
    </source>
</evidence>